<evidence type="ECO:0000256" key="1">
    <source>
        <dbReference type="SAM" id="MobiDB-lite"/>
    </source>
</evidence>
<comment type="caution">
    <text evidence="2">The sequence shown here is derived from an EMBL/GenBank/DDBJ whole genome shotgun (WGS) entry which is preliminary data.</text>
</comment>
<proteinExistence type="predicted"/>
<dbReference type="EMBL" id="JBHMFI010000001">
    <property type="protein sequence ID" value="MFB9072091.1"/>
    <property type="molecule type" value="Genomic_DNA"/>
</dbReference>
<feature type="region of interest" description="Disordered" evidence="1">
    <location>
        <begin position="1"/>
        <end position="104"/>
    </location>
</feature>
<name>A0ABV5FZH1_9MICC</name>
<sequence length="104" mass="11651">MTSPGRRPQQWPRHRPALRTARRRSSPRPRRGCPSRKEPAARRTGAGGHQRCAARRGLRCPGRWTGPGCLAPADPRPRLAGRGPRPPPGCPPRTAPRLWWPRSH</sequence>
<accession>A0ABV5FZH1</accession>
<feature type="compositionally biased region" description="Basic residues" evidence="1">
    <location>
        <begin position="12"/>
        <end position="34"/>
    </location>
</feature>
<gene>
    <name evidence="2" type="ORF">ACFFX0_13100</name>
</gene>
<feature type="compositionally biased region" description="Low complexity" evidence="1">
    <location>
        <begin position="70"/>
        <end position="83"/>
    </location>
</feature>
<dbReference type="Proteomes" id="UP001589575">
    <property type="component" value="Unassembled WGS sequence"/>
</dbReference>
<evidence type="ECO:0000313" key="2">
    <source>
        <dbReference type="EMBL" id="MFB9072091.1"/>
    </source>
</evidence>
<feature type="compositionally biased region" description="Pro residues" evidence="1">
    <location>
        <begin position="84"/>
        <end position="94"/>
    </location>
</feature>
<reference evidence="2 3" key="1">
    <citation type="submission" date="2024-09" db="EMBL/GenBank/DDBJ databases">
        <authorList>
            <person name="Sun Q."/>
            <person name="Mori K."/>
        </authorList>
    </citation>
    <scope>NUCLEOTIDE SEQUENCE [LARGE SCALE GENOMIC DNA]</scope>
    <source>
        <strain evidence="2 3">CCM 7609</strain>
    </source>
</reference>
<keyword evidence="3" id="KW-1185">Reference proteome</keyword>
<organism evidence="2 3">
    <name type="scientific">Citricoccus parietis</name>
    <dbReference type="NCBI Taxonomy" id="592307"/>
    <lineage>
        <taxon>Bacteria</taxon>
        <taxon>Bacillati</taxon>
        <taxon>Actinomycetota</taxon>
        <taxon>Actinomycetes</taxon>
        <taxon>Micrococcales</taxon>
        <taxon>Micrococcaceae</taxon>
        <taxon>Citricoccus</taxon>
    </lineage>
</organism>
<protein>
    <submittedName>
        <fullName evidence="2">Uncharacterized protein</fullName>
    </submittedName>
</protein>
<evidence type="ECO:0000313" key="3">
    <source>
        <dbReference type="Proteomes" id="UP001589575"/>
    </source>
</evidence>